<feature type="domain" description="DUF5117" evidence="2">
    <location>
        <begin position="87"/>
        <end position="286"/>
    </location>
</feature>
<dbReference type="CDD" id="cd04276">
    <property type="entry name" value="ZnMc_MMP_like_2"/>
    <property type="match status" value="1"/>
</dbReference>
<dbReference type="Pfam" id="PF16313">
    <property type="entry name" value="DUF4953"/>
    <property type="match status" value="1"/>
</dbReference>
<organism evidence="3 4">
    <name type="scientific">Uliginosibacterium aquaticum</name>
    <dbReference type="NCBI Taxonomy" id="2731212"/>
    <lineage>
        <taxon>Bacteria</taxon>
        <taxon>Pseudomonadati</taxon>
        <taxon>Pseudomonadota</taxon>
        <taxon>Betaproteobacteria</taxon>
        <taxon>Rhodocyclales</taxon>
        <taxon>Zoogloeaceae</taxon>
        <taxon>Uliginosibacterium</taxon>
    </lineage>
</organism>
<dbReference type="RefSeq" id="WP_170022663.1">
    <property type="nucleotide sequence ID" value="NZ_JABCSC020000003.1"/>
</dbReference>
<protein>
    <submittedName>
        <fullName evidence="3">Zinc-dependent metalloprotease</fullName>
    </submittedName>
</protein>
<comment type="caution">
    <text evidence="3">The sequence shown here is derived from an EMBL/GenBank/DDBJ whole genome shotgun (WGS) entry which is preliminary data.</text>
</comment>
<dbReference type="InterPro" id="IPR024079">
    <property type="entry name" value="MetalloPept_cat_dom_sf"/>
</dbReference>
<evidence type="ECO:0000259" key="2">
    <source>
        <dbReference type="Pfam" id="PF17148"/>
    </source>
</evidence>
<dbReference type="InterPro" id="IPR034032">
    <property type="entry name" value="Zn_MMP-like_bac"/>
</dbReference>
<dbReference type="SUPFAM" id="SSF55486">
    <property type="entry name" value="Metalloproteases ('zincins'), catalytic domain"/>
    <property type="match status" value="1"/>
</dbReference>
<dbReference type="GO" id="GO:0008237">
    <property type="term" value="F:metallopeptidase activity"/>
    <property type="evidence" value="ECO:0007669"/>
    <property type="project" value="UniProtKB-KW"/>
</dbReference>
<keyword evidence="4" id="KW-1185">Reference proteome</keyword>
<feature type="domain" description="EcxA zinc-binding" evidence="1">
    <location>
        <begin position="445"/>
        <end position="767"/>
    </location>
</feature>
<dbReference type="PANTHER" id="PTHR38478:SF1">
    <property type="entry name" value="ZINC DEPENDENT METALLOPROTEASE DOMAIN LIPOPROTEIN"/>
    <property type="match status" value="1"/>
</dbReference>
<evidence type="ECO:0000259" key="1">
    <source>
        <dbReference type="Pfam" id="PF16313"/>
    </source>
</evidence>
<dbReference type="PANTHER" id="PTHR38478">
    <property type="entry name" value="PEPTIDASE M1A AND M12B"/>
    <property type="match status" value="1"/>
</dbReference>
<dbReference type="Proteomes" id="UP000778523">
    <property type="component" value="Unassembled WGS sequence"/>
</dbReference>
<keyword evidence="3" id="KW-0482">Metalloprotease</keyword>
<dbReference type="EMBL" id="JABCSC020000003">
    <property type="protein sequence ID" value="NSL56373.1"/>
    <property type="molecule type" value="Genomic_DNA"/>
</dbReference>
<keyword evidence="3" id="KW-0378">Hydrolase</keyword>
<reference evidence="3 4" key="1">
    <citation type="submission" date="2020-06" db="EMBL/GenBank/DDBJ databases">
        <title>Draft genome of Uliginosibacterium sp. IMCC34675.</title>
        <authorList>
            <person name="Song J."/>
        </authorList>
    </citation>
    <scope>NUCLEOTIDE SEQUENCE [LARGE SCALE GENOMIC DNA]</scope>
    <source>
        <strain evidence="3 4">IMCC34675</strain>
    </source>
</reference>
<dbReference type="Gene3D" id="3.40.390.10">
    <property type="entry name" value="Collagenase (Catalytic Domain)"/>
    <property type="match status" value="1"/>
</dbReference>
<evidence type="ECO:0000313" key="3">
    <source>
        <dbReference type="EMBL" id="NSL56373.1"/>
    </source>
</evidence>
<evidence type="ECO:0000313" key="4">
    <source>
        <dbReference type="Proteomes" id="UP000778523"/>
    </source>
</evidence>
<keyword evidence="3" id="KW-0645">Protease</keyword>
<dbReference type="InterPro" id="IPR033413">
    <property type="entry name" value="DUF5117"/>
</dbReference>
<dbReference type="Pfam" id="PF17148">
    <property type="entry name" value="DUF5117"/>
    <property type="match status" value="1"/>
</dbReference>
<sequence length="861" mass="94547">MAVPLAPASAPIATAPPGSNGSASSAASKLPSYAELIKDFTRLPGWLNIYKKDERYLLELKESDFAQPFFFTTQRSRGIGERWLWSGMMLESGVGKFVRLSDRVQWIERNTGFVASSKPMQFAVADAYSDSLRGGAAILSQPHPSSRAILVDLNALLLTDFSASVAQLQSTYRQPYQFDRANSLIQQVRSNSEETVVELLSHYAAASLAVPTPGQAVQPSTPGTLPDARSMFLGFAVSFSPLPTEMAGRPADARVGYFRSQRYNYDRSLAPHPREYLIKRWRLEKKDPAAPLSEPVKPITYWLDRNIPEQYRDTVREAILSWNTAFERAGFKDAIRVEQQADDAPWRSASRQHATVQWLLGTDASASVGPSLVDPRSGEILDADIVISDFRPRGARQAALYDFPRKAHAHEHDEPCDFAEASFADLAQALELAAARGEIEPDGPEAEALAKDVLRWVVMHEVGHTLGLTHNFRASSAYTLAQLRDPAFVERNGLAASVMDYTPLNQYPASAGKVALTQKTLGPYDLWAIEYGYTPLPREEERAQLRKIAGRAENDPLLSYGDDFDAGSFDGNVLSAGIDPAVARYDLGNDPVAWFRLRLQLARELWDALAKRPPSGREEDARETRAAVNSSLSQLGMAASNAARNIGGVSISRHTSPARRDVFTPLPASVQRATLAALSQGLFQPASFQIEPTLLRRLAPDFFEPLSPEPQPGIGASVLRQQSTVLDLLFSDRVSQRLLEAELLVSDRFSLAELHATLRQDIWQELRAGTDIPQQRRALQRAHLSRLSNLILRGSSASSGATGTAPADVRALARHEASALQLALRTALPQGGRSVEARAHLQESLATLDEALRAPLLRTQP</sequence>
<name>A0ABX2IHV3_9RHOO</name>
<dbReference type="InterPro" id="IPR032534">
    <property type="entry name" value="EcxA_zinc-bd"/>
</dbReference>
<proteinExistence type="predicted"/>
<gene>
    <name evidence="3" type="ORF">HJ583_015145</name>
</gene>
<accession>A0ABX2IHV3</accession>